<gene>
    <name evidence="4" type="ORF">BAUCODRAFT_79454</name>
</gene>
<organism evidence="4 5">
    <name type="scientific">Baudoinia panamericana (strain UAMH 10762)</name>
    <name type="common">Angels' share fungus</name>
    <name type="synonym">Baudoinia compniacensis (strain UAMH 10762)</name>
    <dbReference type="NCBI Taxonomy" id="717646"/>
    <lineage>
        <taxon>Eukaryota</taxon>
        <taxon>Fungi</taxon>
        <taxon>Dikarya</taxon>
        <taxon>Ascomycota</taxon>
        <taxon>Pezizomycotina</taxon>
        <taxon>Dothideomycetes</taxon>
        <taxon>Dothideomycetidae</taxon>
        <taxon>Mycosphaerellales</taxon>
        <taxon>Teratosphaeriaceae</taxon>
        <taxon>Baudoinia</taxon>
    </lineage>
</organism>
<dbReference type="eggNOG" id="ENOG502QPMY">
    <property type="taxonomic scope" value="Eukaryota"/>
</dbReference>
<keyword evidence="5" id="KW-1185">Reference proteome</keyword>
<dbReference type="PANTHER" id="PTHR47706">
    <property type="entry name" value="NMRA-LIKE FAMILY PROTEIN"/>
    <property type="match status" value="1"/>
</dbReference>
<dbReference type="InterPro" id="IPR051609">
    <property type="entry name" value="NmrA/Isoflavone_reductase-like"/>
</dbReference>
<keyword evidence="2" id="KW-0560">Oxidoreductase</keyword>
<dbReference type="SUPFAM" id="SSF51735">
    <property type="entry name" value="NAD(P)-binding Rossmann-fold domains"/>
    <property type="match status" value="1"/>
</dbReference>
<accession>M2MZC7</accession>
<dbReference type="OrthoDB" id="419598at2759"/>
<sequence>MPKQRVLLVGAAGETGKHILEGLLEDGAFEVTCFVRKASQDKPGTKSLQDRRVKVVLGDLDGPISDVIELLQDIDIVISCLTPAALRSQLPLIDAAVKARVQRFVPCHWGTPSARGIAALKDLKEDIDDSMFRQRLGFTIIDVGFWYQASIPRVPSGRFDDAIFLPANEIYAGGRTPNMLIDVRDVGRITAKIVGDARTLNKRVIAYGAVLSQNEIQTIIEEKSGEKLELTTISDEEALATLNARKKALEAIPHDKSSRLLLAAAQYAITKYVRGDNTPENAEYLGYVNARDLFPDFRYTSFAEFVNDLTAGKIRKPYSHVQM</sequence>
<keyword evidence="1" id="KW-0521">NADP</keyword>
<dbReference type="InterPro" id="IPR008030">
    <property type="entry name" value="NmrA-like"/>
</dbReference>
<evidence type="ECO:0000313" key="4">
    <source>
        <dbReference type="EMBL" id="EMC92014.1"/>
    </source>
</evidence>
<dbReference type="PANTHER" id="PTHR47706:SF9">
    <property type="entry name" value="NMRA-LIKE DOMAIN-CONTAINING PROTEIN-RELATED"/>
    <property type="match status" value="1"/>
</dbReference>
<feature type="domain" description="NmrA-like" evidence="3">
    <location>
        <begin position="3"/>
        <end position="305"/>
    </location>
</feature>
<evidence type="ECO:0000259" key="3">
    <source>
        <dbReference type="Pfam" id="PF05368"/>
    </source>
</evidence>
<dbReference type="InterPro" id="IPR036291">
    <property type="entry name" value="NAD(P)-bd_dom_sf"/>
</dbReference>
<evidence type="ECO:0000256" key="2">
    <source>
        <dbReference type="ARBA" id="ARBA00023002"/>
    </source>
</evidence>
<dbReference type="Gene3D" id="3.40.50.720">
    <property type="entry name" value="NAD(P)-binding Rossmann-like Domain"/>
    <property type="match status" value="1"/>
</dbReference>
<dbReference type="Proteomes" id="UP000011761">
    <property type="component" value="Unassembled WGS sequence"/>
</dbReference>
<proteinExistence type="predicted"/>
<dbReference type="GeneID" id="19117260"/>
<dbReference type="EMBL" id="KB445563">
    <property type="protein sequence ID" value="EMC92014.1"/>
    <property type="molecule type" value="Genomic_DNA"/>
</dbReference>
<dbReference type="OMA" id="MKEMDYA"/>
<name>M2MZC7_BAUPA</name>
<dbReference type="GO" id="GO:0016491">
    <property type="term" value="F:oxidoreductase activity"/>
    <property type="evidence" value="ECO:0007669"/>
    <property type="project" value="UniProtKB-KW"/>
</dbReference>
<evidence type="ECO:0000256" key="1">
    <source>
        <dbReference type="ARBA" id="ARBA00022857"/>
    </source>
</evidence>
<dbReference type="Pfam" id="PF05368">
    <property type="entry name" value="NmrA"/>
    <property type="match status" value="1"/>
</dbReference>
<evidence type="ECO:0000313" key="5">
    <source>
        <dbReference type="Proteomes" id="UP000011761"/>
    </source>
</evidence>
<dbReference type="AlphaFoldDB" id="M2MZC7"/>
<dbReference type="RefSeq" id="XP_007681052.1">
    <property type="nucleotide sequence ID" value="XM_007682862.1"/>
</dbReference>
<dbReference type="KEGG" id="bcom:BAUCODRAFT_79454"/>
<dbReference type="Gene3D" id="3.90.25.10">
    <property type="entry name" value="UDP-galactose 4-epimerase, domain 1"/>
    <property type="match status" value="1"/>
</dbReference>
<protein>
    <recommendedName>
        <fullName evidence="3">NmrA-like domain-containing protein</fullName>
    </recommendedName>
</protein>
<dbReference type="HOGENOM" id="CLU_044876_6_0_1"/>
<reference evidence="4 5" key="1">
    <citation type="journal article" date="2012" name="PLoS Pathog.">
        <title>Diverse lifestyles and strategies of plant pathogenesis encoded in the genomes of eighteen Dothideomycetes fungi.</title>
        <authorList>
            <person name="Ohm R.A."/>
            <person name="Feau N."/>
            <person name="Henrissat B."/>
            <person name="Schoch C.L."/>
            <person name="Horwitz B.A."/>
            <person name="Barry K.W."/>
            <person name="Condon B.J."/>
            <person name="Copeland A.C."/>
            <person name="Dhillon B."/>
            <person name="Glaser F."/>
            <person name="Hesse C.N."/>
            <person name="Kosti I."/>
            <person name="LaButti K."/>
            <person name="Lindquist E.A."/>
            <person name="Lucas S."/>
            <person name="Salamov A.A."/>
            <person name="Bradshaw R.E."/>
            <person name="Ciuffetti L."/>
            <person name="Hamelin R.C."/>
            <person name="Kema G.H.J."/>
            <person name="Lawrence C."/>
            <person name="Scott J.A."/>
            <person name="Spatafora J.W."/>
            <person name="Turgeon B.G."/>
            <person name="de Wit P.J.G.M."/>
            <person name="Zhong S."/>
            <person name="Goodwin S.B."/>
            <person name="Grigoriev I.V."/>
        </authorList>
    </citation>
    <scope>NUCLEOTIDE SEQUENCE [LARGE SCALE GENOMIC DNA]</scope>
    <source>
        <strain evidence="4 5">UAMH 10762</strain>
    </source>
</reference>